<dbReference type="GO" id="GO:0006313">
    <property type="term" value="P:DNA transposition"/>
    <property type="evidence" value="ECO:0007669"/>
    <property type="project" value="InterPro"/>
</dbReference>
<keyword evidence="4" id="KW-1185">Reference proteome</keyword>
<dbReference type="InterPro" id="IPR002514">
    <property type="entry name" value="Transposase_8"/>
</dbReference>
<proteinExistence type="predicted"/>
<evidence type="ECO:0000313" key="4">
    <source>
        <dbReference type="Proteomes" id="UP000721844"/>
    </source>
</evidence>
<evidence type="ECO:0000256" key="1">
    <source>
        <dbReference type="SAM" id="Coils"/>
    </source>
</evidence>
<dbReference type="Gene3D" id="3.30.420.10">
    <property type="entry name" value="Ribonuclease H-like superfamily/Ribonuclease H"/>
    <property type="match status" value="1"/>
</dbReference>
<gene>
    <name evidence="3" type="ORF">ACELLULO517_22370</name>
</gene>
<dbReference type="GO" id="GO:0015074">
    <property type="term" value="P:DNA integration"/>
    <property type="evidence" value="ECO:0007669"/>
    <property type="project" value="InterPro"/>
</dbReference>
<dbReference type="Pfam" id="PF13683">
    <property type="entry name" value="rve_3"/>
    <property type="match status" value="1"/>
</dbReference>
<dbReference type="InterPro" id="IPR036397">
    <property type="entry name" value="RNaseH_sf"/>
</dbReference>
<dbReference type="PROSITE" id="PS50994">
    <property type="entry name" value="INTEGRASE"/>
    <property type="match status" value="1"/>
</dbReference>
<dbReference type="GO" id="GO:0004803">
    <property type="term" value="F:transposase activity"/>
    <property type="evidence" value="ECO:0007669"/>
    <property type="project" value="InterPro"/>
</dbReference>
<dbReference type="Pfam" id="PF13276">
    <property type="entry name" value="HTH_21"/>
    <property type="match status" value="1"/>
</dbReference>
<name>A0A963Z6J5_9PROT</name>
<organism evidence="3 4">
    <name type="scientific">Acidisoma cellulosilyticum</name>
    <dbReference type="NCBI Taxonomy" id="2802395"/>
    <lineage>
        <taxon>Bacteria</taxon>
        <taxon>Pseudomonadati</taxon>
        <taxon>Pseudomonadota</taxon>
        <taxon>Alphaproteobacteria</taxon>
        <taxon>Acetobacterales</taxon>
        <taxon>Acidocellaceae</taxon>
        <taxon>Acidisoma</taxon>
    </lineage>
</organism>
<feature type="coiled-coil region" evidence="1">
    <location>
        <begin position="53"/>
        <end position="80"/>
    </location>
</feature>
<dbReference type="Pfam" id="PF01527">
    <property type="entry name" value="HTH_Tnp_1"/>
    <property type="match status" value="1"/>
</dbReference>
<protein>
    <submittedName>
        <fullName evidence="3">IS3 family transposase</fullName>
    </submittedName>
</protein>
<dbReference type="Proteomes" id="UP000721844">
    <property type="component" value="Unassembled WGS sequence"/>
</dbReference>
<dbReference type="InterPro" id="IPR048020">
    <property type="entry name" value="Transpos_IS3"/>
</dbReference>
<dbReference type="GO" id="GO:0003677">
    <property type="term" value="F:DNA binding"/>
    <property type="evidence" value="ECO:0007669"/>
    <property type="project" value="InterPro"/>
</dbReference>
<dbReference type="SUPFAM" id="SSF53098">
    <property type="entry name" value="Ribonuclease H-like"/>
    <property type="match status" value="1"/>
</dbReference>
<comment type="caution">
    <text evidence="3">The sequence shown here is derived from an EMBL/GenBank/DDBJ whole genome shotgun (WGS) entry which is preliminary data.</text>
</comment>
<dbReference type="RefSeq" id="WP_227309667.1">
    <property type="nucleotide sequence ID" value="NZ_JAESVA010000010.1"/>
</dbReference>
<dbReference type="InterPro" id="IPR001584">
    <property type="entry name" value="Integrase_cat-core"/>
</dbReference>
<dbReference type="PANTHER" id="PTHR47515">
    <property type="entry name" value="LOW CALCIUM RESPONSE LOCUS PROTEIN T"/>
    <property type="match status" value="1"/>
</dbReference>
<dbReference type="PANTHER" id="PTHR47515:SF1">
    <property type="entry name" value="BLR2054 PROTEIN"/>
    <property type="match status" value="1"/>
</dbReference>
<dbReference type="EMBL" id="JAESVA010000010">
    <property type="protein sequence ID" value="MCB8883010.1"/>
    <property type="molecule type" value="Genomic_DNA"/>
</dbReference>
<dbReference type="NCBIfam" id="NF033516">
    <property type="entry name" value="transpos_IS3"/>
    <property type="match status" value="1"/>
</dbReference>
<accession>A0A963Z6J5</accession>
<dbReference type="AlphaFoldDB" id="A0A963Z6J5"/>
<keyword evidence="1" id="KW-0175">Coiled coil</keyword>
<evidence type="ECO:0000259" key="2">
    <source>
        <dbReference type="PROSITE" id="PS50994"/>
    </source>
</evidence>
<evidence type="ECO:0000313" key="3">
    <source>
        <dbReference type="EMBL" id="MCB8883010.1"/>
    </source>
</evidence>
<dbReference type="InterPro" id="IPR009057">
    <property type="entry name" value="Homeodomain-like_sf"/>
</dbReference>
<dbReference type="SUPFAM" id="SSF46689">
    <property type="entry name" value="Homeodomain-like"/>
    <property type="match status" value="1"/>
</dbReference>
<feature type="domain" description="Integrase catalytic" evidence="2">
    <location>
        <begin position="207"/>
        <end position="367"/>
    </location>
</feature>
<dbReference type="InterPro" id="IPR025948">
    <property type="entry name" value="HTH-like_dom"/>
</dbReference>
<reference evidence="3 4" key="1">
    <citation type="journal article" date="2021" name="Microorganisms">
        <title>Acidisoma silvae sp. nov. and Acidisomacellulosilytica sp. nov., Two Acidophilic Bacteria Isolated from Decaying Wood, Hydrolyzing Cellulose and Producing Poly-3-hydroxybutyrate.</title>
        <authorList>
            <person name="Mieszkin S."/>
            <person name="Pouder E."/>
            <person name="Uroz S."/>
            <person name="Simon-Colin C."/>
            <person name="Alain K."/>
        </authorList>
    </citation>
    <scope>NUCLEOTIDE SEQUENCE [LARGE SCALE GENOMIC DNA]</scope>
    <source>
        <strain evidence="3 4">HW T5.17</strain>
    </source>
</reference>
<dbReference type="InterPro" id="IPR012337">
    <property type="entry name" value="RNaseH-like_sf"/>
</dbReference>
<sequence>MPRRIYKPEEIIAKLRQVEILTSQGKSAIDAIRSIGVTDATYYRWRQEYGGLKVDQVKRLKELEAENARLRRAVSDLTLEKLVLKEVASGKFLSPARRRAGIQHVVETLGVSERFACRVIGQHRTTQRLVPKTADDEAALTADIIELARQYGRYGYRRITALLHQAGWAVNKKRVARIWRSEGLKVPQRQPKRARLWVNEASCIRLRAERPNHVWSYDFVEDRTHDGRKIRMLNIVDEFTREALAIQVARRLNSTDVIDVLSDLFMLRGVPGHIRSDNGPEFIANAVQAWITAVGAQTAYITPGSPWENGYIESFNARLRDEFLNGEIFYTLQEARVLIEAWRRQYNTIRPHSSLGYRPPAPEALIWPAPQPVFNEPAAFKLATVQSHRINYI</sequence>